<dbReference type="FunFam" id="1.10.238.10:FF:000003">
    <property type="entry name" value="Calmodulin A"/>
    <property type="match status" value="1"/>
</dbReference>
<dbReference type="PROSITE" id="PS00018">
    <property type="entry name" value="EF_HAND_1"/>
    <property type="match status" value="4"/>
</dbReference>
<keyword evidence="3" id="KW-0488">Methylation</keyword>
<dbReference type="Gene3D" id="1.10.238.10">
    <property type="entry name" value="EF-hand"/>
    <property type="match status" value="2"/>
</dbReference>
<dbReference type="GO" id="GO:0016460">
    <property type="term" value="C:myosin II complex"/>
    <property type="evidence" value="ECO:0007669"/>
    <property type="project" value="TreeGrafter"/>
</dbReference>
<evidence type="ECO:0000259" key="7">
    <source>
        <dbReference type="PROSITE" id="PS50222"/>
    </source>
</evidence>
<comment type="similarity">
    <text evidence="2">Belongs to the calmodulin family.</text>
</comment>
<evidence type="ECO:0000256" key="3">
    <source>
        <dbReference type="ARBA" id="ARBA00022481"/>
    </source>
</evidence>
<evidence type="ECO:0000256" key="6">
    <source>
        <dbReference type="ARBA" id="ARBA00022837"/>
    </source>
</evidence>
<proteinExistence type="inferred from homology"/>
<dbReference type="GO" id="GO:0005737">
    <property type="term" value="C:cytoplasm"/>
    <property type="evidence" value="ECO:0007669"/>
    <property type="project" value="UniProtKB-ARBA"/>
</dbReference>
<dbReference type="SMART" id="SM00054">
    <property type="entry name" value="EFh"/>
    <property type="match status" value="4"/>
</dbReference>
<organism evidence="8 9">
    <name type="scientific">Lithospermum erythrorhizon</name>
    <name type="common">Purple gromwell</name>
    <name type="synonym">Lithospermum officinale var. erythrorhizon</name>
    <dbReference type="NCBI Taxonomy" id="34254"/>
    <lineage>
        <taxon>Eukaryota</taxon>
        <taxon>Viridiplantae</taxon>
        <taxon>Streptophyta</taxon>
        <taxon>Embryophyta</taxon>
        <taxon>Tracheophyta</taxon>
        <taxon>Spermatophyta</taxon>
        <taxon>Magnoliopsida</taxon>
        <taxon>eudicotyledons</taxon>
        <taxon>Gunneridae</taxon>
        <taxon>Pentapetalae</taxon>
        <taxon>asterids</taxon>
        <taxon>lamiids</taxon>
        <taxon>Boraginales</taxon>
        <taxon>Boraginaceae</taxon>
        <taxon>Boraginoideae</taxon>
        <taxon>Lithospermeae</taxon>
        <taxon>Lithospermum</taxon>
    </lineage>
</organism>
<keyword evidence="4" id="KW-0479">Metal-binding</keyword>
<evidence type="ECO:0000256" key="2">
    <source>
        <dbReference type="ARBA" id="ARBA00009763"/>
    </source>
</evidence>
<dbReference type="FunFam" id="1.10.238.10:FF:000089">
    <property type="entry name" value="calmodulin-like protein 3"/>
    <property type="match status" value="1"/>
</dbReference>
<dbReference type="PANTHER" id="PTHR23048:SF0">
    <property type="entry name" value="CALMODULIN LIKE 3"/>
    <property type="match status" value="1"/>
</dbReference>
<dbReference type="InterPro" id="IPR011992">
    <property type="entry name" value="EF-hand-dom_pair"/>
</dbReference>
<evidence type="ECO:0000256" key="1">
    <source>
        <dbReference type="ARBA" id="ARBA00003291"/>
    </source>
</evidence>
<dbReference type="Proteomes" id="UP001454036">
    <property type="component" value="Unassembled WGS sequence"/>
</dbReference>
<protein>
    <submittedName>
        <fullName evidence="8">Calmodulin-related</fullName>
    </submittedName>
</protein>
<name>A0AAV3PQ33_LITER</name>
<dbReference type="SUPFAM" id="SSF47473">
    <property type="entry name" value="EF-hand"/>
    <property type="match status" value="1"/>
</dbReference>
<keyword evidence="6" id="KW-0106">Calcium</keyword>
<keyword evidence="9" id="KW-1185">Reference proteome</keyword>
<feature type="domain" description="EF-hand" evidence="7">
    <location>
        <begin position="51"/>
        <end position="86"/>
    </location>
</feature>
<reference evidence="8 9" key="1">
    <citation type="submission" date="2024-01" db="EMBL/GenBank/DDBJ databases">
        <title>The complete chloroplast genome sequence of Lithospermum erythrorhizon: insights into the phylogenetic relationship among Boraginaceae species and the maternal lineages of purple gromwells.</title>
        <authorList>
            <person name="Okada T."/>
            <person name="Watanabe K."/>
        </authorList>
    </citation>
    <scope>NUCLEOTIDE SEQUENCE [LARGE SCALE GENOMIC DNA]</scope>
</reference>
<dbReference type="CDD" id="cd00051">
    <property type="entry name" value="EFh"/>
    <property type="match status" value="2"/>
</dbReference>
<feature type="domain" description="EF-hand" evidence="7">
    <location>
        <begin position="87"/>
        <end position="122"/>
    </location>
</feature>
<dbReference type="AlphaFoldDB" id="A0AAV3PQ33"/>
<feature type="domain" description="EF-hand" evidence="7">
    <location>
        <begin position="124"/>
        <end position="159"/>
    </location>
</feature>
<gene>
    <name evidence="8" type="ORF">LIER_11218</name>
</gene>
<sequence length="199" mass="22142">MDKIKENTLKSFFSLRKNKKNNPPITTPTSSLPTLASPISSHTYLVNQPKNIEEELEKVFKKFDVNGDGKICSSELGSIMTSLGNPSSDEEIAKMIKEFDLDGDGHLDLQEFIELNTKDINSEDMLGSLREAFSVFDIDKNGLISVDELHKVLRSIGEDCTLDDCKNMINGYDANGDGFICFEEFKVMMMNGVGSLKKA</sequence>
<feature type="domain" description="EF-hand" evidence="7">
    <location>
        <begin position="160"/>
        <end position="195"/>
    </location>
</feature>
<dbReference type="PROSITE" id="PS50222">
    <property type="entry name" value="EF_HAND_2"/>
    <property type="match status" value="4"/>
</dbReference>
<evidence type="ECO:0000256" key="5">
    <source>
        <dbReference type="ARBA" id="ARBA00022737"/>
    </source>
</evidence>
<evidence type="ECO:0000313" key="9">
    <source>
        <dbReference type="Proteomes" id="UP001454036"/>
    </source>
</evidence>
<evidence type="ECO:0000313" key="8">
    <source>
        <dbReference type="EMBL" id="GAA0152841.1"/>
    </source>
</evidence>
<accession>A0AAV3PQ33</accession>
<dbReference type="InterPro" id="IPR050230">
    <property type="entry name" value="CALM/Myosin/TropC-like"/>
</dbReference>
<dbReference type="GO" id="GO:0005509">
    <property type="term" value="F:calcium ion binding"/>
    <property type="evidence" value="ECO:0007669"/>
    <property type="project" value="InterPro"/>
</dbReference>
<comment type="caution">
    <text evidence="8">The sequence shown here is derived from an EMBL/GenBank/DDBJ whole genome shotgun (WGS) entry which is preliminary data.</text>
</comment>
<dbReference type="Pfam" id="PF13499">
    <property type="entry name" value="EF-hand_7"/>
    <property type="match status" value="2"/>
</dbReference>
<dbReference type="InterPro" id="IPR018247">
    <property type="entry name" value="EF_Hand_1_Ca_BS"/>
</dbReference>
<dbReference type="PANTHER" id="PTHR23048">
    <property type="entry name" value="MYOSIN LIGHT CHAIN 1, 3"/>
    <property type="match status" value="1"/>
</dbReference>
<dbReference type="EMBL" id="BAABME010002062">
    <property type="protein sequence ID" value="GAA0152841.1"/>
    <property type="molecule type" value="Genomic_DNA"/>
</dbReference>
<dbReference type="InterPro" id="IPR002048">
    <property type="entry name" value="EF_hand_dom"/>
</dbReference>
<comment type="function">
    <text evidence="1">Potential calcium sensor.</text>
</comment>
<keyword evidence="5" id="KW-0677">Repeat</keyword>
<evidence type="ECO:0000256" key="4">
    <source>
        <dbReference type="ARBA" id="ARBA00022723"/>
    </source>
</evidence>